<comment type="caution">
    <text evidence="1">The sequence shown here is derived from an EMBL/GenBank/DDBJ whole genome shotgun (WGS) entry which is preliminary data.</text>
</comment>
<protein>
    <submittedName>
        <fullName evidence="1">Uncharacterized protein</fullName>
    </submittedName>
</protein>
<proteinExistence type="predicted"/>
<accession>A0A9N7Z7R3</accession>
<name>A0A9N7Z7R3_PLEPL</name>
<evidence type="ECO:0000313" key="1">
    <source>
        <dbReference type="EMBL" id="CAB1453571.1"/>
    </source>
</evidence>
<dbReference type="Proteomes" id="UP001153269">
    <property type="component" value="Unassembled WGS sequence"/>
</dbReference>
<sequence>MASCGSTGCRVRGEEVVFLNAKQSLWRHLFPRFLSSLSSLFQVEVHAQGYTASDSCRTGDICVTSKAACGHSSHSDAHHIREDNAALVEMEYNRVGGSRAICTPRLPQPLHYLCFSLAHTAPGCLYSHHPTLSPGEKFNLCIFIVAAHTSPVPHESFISLFLSLSLSYPLVTYATRAGSAPQVRNDDEKKQGNQQRFAMLGW</sequence>
<dbReference type="AlphaFoldDB" id="A0A9N7Z7R3"/>
<keyword evidence="2" id="KW-1185">Reference proteome</keyword>
<gene>
    <name evidence="1" type="ORF">PLEPLA_LOCUS41327</name>
</gene>
<evidence type="ECO:0000313" key="2">
    <source>
        <dbReference type="Proteomes" id="UP001153269"/>
    </source>
</evidence>
<reference evidence="1" key="1">
    <citation type="submission" date="2020-03" db="EMBL/GenBank/DDBJ databases">
        <authorList>
            <person name="Weist P."/>
        </authorList>
    </citation>
    <scope>NUCLEOTIDE SEQUENCE</scope>
</reference>
<organism evidence="1 2">
    <name type="scientific">Pleuronectes platessa</name>
    <name type="common">European plaice</name>
    <dbReference type="NCBI Taxonomy" id="8262"/>
    <lineage>
        <taxon>Eukaryota</taxon>
        <taxon>Metazoa</taxon>
        <taxon>Chordata</taxon>
        <taxon>Craniata</taxon>
        <taxon>Vertebrata</taxon>
        <taxon>Euteleostomi</taxon>
        <taxon>Actinopterygii</taxon>
        <taxon>Neopterygii</taxon>
        <taxon>Teleostei</taxon>
        <taxon>Neoteleostei</taxon>
        <taxon>Acanthomorphata</taxon>
        <taxon>Carangaria</taxon>
        <taxon>Pleuronectiformes</taxon>
        <taxon>Pleuronectoidei</taxon>
        <taxon>Pleuronectidae</taxon>
        <taxon>Pleuronectes</taxon>
    </lineage>
</organism>
<dbReference type="EMBL" id="CADEAL010004177">
    <property type="protein sequence ID" value="CAB1453571.1"/>
    <property type="molecule type" value="Genomic_DNA"/>
</dbReference>